<accession>A0A498I5Z4</accession>
<keyword evidence="2" id="KW-0472">Membrane</keyword>
<evidence type="ECO:0000313" key="3">
    <source>
        <dbReference type="EMBL" id="RXH78319.1"/>
    </source>
</evidence>
<protein>
    <submittedName>
        <fullName evidence="3">Uncharacterized protein</fullName>
    </submittedName>
</protein>
<evidence type="ECO:0000256" key="2">
    <source>
        <dbReference type="SAM" id="Phobius"/>
    </source>
</evidence>
<evidence type="ECO:0000256" key="1">
    <source>
        <dbReference type="SAM" id="MobiDB-lite"/>
    </source>
</evidence>
<dbReference type="Proteomes" id="UP000290289">
    <property type="component" value="Chromosome 13"/>
</dbReference>
<dbReference type="AlphaFoldDB" id="A0A498I5Z4"/>
<keyword evidence="4" id="KW-1185">Reference proteome</keyword>
<feature type="region of interest" description="Disordered" evidence="1">
    <location>
        <begin position="253"/>
        <end position="295"/>
    </location>
</feature>
<feature type="compositionally biased region" description="Basic residues" evidence="1">
    <location>
        <begin position="286"/>
        <end position="295"/>
    </location>
</feature>
<dbReference type="EMBL" id="RDQH01000339">
    <property type="protein sequence ID" value="RXH78319.1"/>
    <property type="molecule type" value="Genomic_DNA"/>
</dbReference>
<comment type="caution">
    <text evidence="3">The sequence shown here is derived from an EMBL/GenBank/DDBJ whole genome shotgun (WGS) entry which is preliminary data.</text>
</comment>
<reference evidence="3 4" key="1">
    <citation type="submission" date="2018-10" db="EMBL/GenBank/DDBJ databases">
        <title>A high-quality apple genome assembly.</title>
        <authorList>
            <person name="Hu J."/>
        </authorList>
    </citation>
    <scope>NUCLEOTIDE SEQUENCE [LARGE SCALE GENOMIC DNA]</scope>
    <source>
        <strain evidence="4">cv. HFTH1</strain>
        <tissue evidence="3">Young leaf</tissue>
    </source>
</reference>
<gene>
    <name evidence="3" type="ORF">DVH24_001837</name>
</gene>
<evidence type="ECO:0000313" key="4">
    <source>
        <dbReference type="Proteomes" id="UP000290289"/>
    </source>
</evidence>
<proteinExistence type="predicted"/>
<sequence length="295" mass="33040">MFTLISILPFCTRTGGGCLSNSLSVLSFRSPLRLLPRNFPLLSTSDCYRSSSSSSPTLHLFLHAPLRIESLAFSLQLIPFRFPLIPLLMASKSKSSSSTAPKVHLQETTLSSSAKSKVRENFKDLGFNFVLGDLVICTIVAGLYFSLRRRNWDQPRRALHEYTSLKNVNESKHRFWGVLARKAKDILDDDDNGVQDYHSPRTTRMDMLSIPTRGLLTMRRRAKHEGAVGAGLFKKKGFKGSFANAGSSAKYLKKKKNPARLGGYGDPFRSLPQNKGDNPHAQPQRMPRRALRLAF</sequence>
<feature type="transmembrane region" description="Helical" evidence="2">
    <location>
        <begin position="125"/>
        <end position="147"/>
    </location>
</feature>
<name>A0A498I5Z4_MALDO</name>
<keyword evidence="2" id="KW-0812">Transmembrane</keyword>
<organism evidence="3 4">
    <name type="scientific">Malus domestica</name>
    <name type="common">Apple</name>
    <name type="synonym">Pyrus malus</name>
    <dbReference type="NCBI Taxonomy" id="3750"/>
    <lineage>
        <taxon>Eukaryota</taxon>
        <taxon>Viridiplantae</taxon>
        <taxon>Streptophyta</taxon>
        <taxon>Embryophyta</taxon>
        <taxon>Tracheophyta</taxon>
        <taxon>Spermatophyta</taxon>
        <taxon>Magnoliopsida</taxon>
        <taxon>eudicotyledons</taxon>
        <taxon>Gunneridae</taxon>
        <taxon>Pentapetalae</taxon>
        <taxon>rosids</taxon>
        <taxon>fabids</taxon>
        <taxon>Rosales</taxon>
        <taxon>Rosaceae</taxon>
        <taxon>Amygdaloideae</taxon>
        <taxon>Maleae</taxon>
        <taxon>Malus</taxon>
    </lineage>
</organism>
<keyword evidence="2" id="KW-1133">Transmembrane helix</keyword>